<comment type="subcellular location">
    <subcellularLocation>
        <location evidence="2">Membrane</location>
    </subcellularLocation>
</comment>
<dbReference type="InterPro" id="IPR005467">
    <property type="entry name" value="His_kinase_dom"/>
</dbReference>
<evidence type="ECO:0000259" key="12">
    <source>
        <dbReference type="PROSITE" id="PS50046"/>
    </source>
</evidence>
<dbReference type="Pfam" id="PF01590">
    <property type="entry name" value="GAF"/>
    <property type="match status" value="1"/>
</dbReference>
<organism evidence="15 16">
    <name type="scientific">Limnofasciculus baicalensis BBK-W-15</name>
    <dbReference type="NCBI Taxonomy" id="2699891"/>
    <lineage>
        <taxon>Bacteria</taxon>
        <taxon>Bacillati</taxon>
        <taxon>Cyanobacteriota</taxon>
        <taxon>Cyanophyceae</taxon>
        <taxon>Coleofasciculales</taxon>
        <taxon>Coleofasciculaceae</taxon>
        <taxon>Limnofasciculus</taxon>
        <taxon>Limnofasciculus baicalensis</taxon>
    </lineage>
</organism>
<keyword evidence="10" id="KW-0472">Membrane</keyword>
<dbReference type="GO" id="GO:0016020">
    <property type="term" value="C:membrane"/>
    <property type="evidence" value="ECO:0007669"/>
    <property type="project" value="UniProtKB-SubCell"/>
</dbReference>
<dbReference type="InterPro" id="IPR011006">
    <property type="entry name" value="CheY-like_superfamily"/>
</dbReference>
<sequence>MSQESITPSKGNILAVDDTSANLMLLAGILSRQGYKVQVASSGPLALQSVESNSPDLILLDIMMPDMDGYEVCSHLKASQTTKDIPVIFISALNTAIDKVKAFAHGGVDYISKPFQFQEVLARVEHQLSIRRLSRQLTEENVRLQQEIRVRQEVEEALRQSANREQALSQLIQRMRQTLHLETIFGATTQELQQLLKCDRVAIYRFNSDWGGEFVSESVVNGWMPLVEKKTHNTNTQNEHSTPKTWDIKNDSGQDTYLTEIARKGNLCANSSCVPDIYLAGFQSDYITLLETFQARAYISVPIFCGSKIWGFLASYQNSAPRQWKAAEINIVNQIGTQLGVALQQVELLAQTQKQASQLREAKEVAEVANRAKSEFLANMSHELRTPLNAILGFTQLLLHNPNLAKEQREYLDIIISSGEHLLELINDILEMSKIEAGKLTFNEDSFDLYHLLNTMEEMFQLKARSKGLQLIIERREEVPQYVKTDEGKLRQILINLLDNGIKFTQKGRVRLLVGLGIGEWGL</sequence>
<keyword evidence="8" id="KW-0067">ATP-binding</keyword>
<dbReference type="RefSeq" id="WP_254014643.1">
    <property type="nucleotide sequence ID" value="NZ_JAMZMM010000427.1"/>
</dbReference>
<dbReference type="Gene3D" id="1.10.287.130">
    <property type="match status" value="1"/>
</dbReference>
<dbReference type="PANTHER" id="PTHR45339">
    <property type="entry name" value="HYBRID SIGNAL TRANSDUCTION HISTIDINE KINASE J"/>
    <property type="match status" value="1"/>
</dbReference>
<dbReference type="SUPFAM" id="SSF55781">
    <property type="entry name" value="GAF domain-like"/>
    <property type="match status" value="1"/>
</dbReference>
<dbReference type="SMART" id="SM00065">
    <property type="entry name" value="GAF"/>
    <property type="match status" value="1"/>
</dbReference>
<dbReference type="SUPFAM" id="SSF52172">
    <property type="entry name" value="CheY-like"/>
    <property type="match status" value="1"/>
</dbReference>
<name>A0AAE3KUV4_9CYAN</name>
<dbReference type="FunFam" id="1.10.287.130:FF:000038">
    <property type="entry name" value="Sensory transduction histidine kinase"/>
    <property type="match status" value="1"/>
</dbReference>
<keyword evidence="5" id="KW-0808">Transferase</keyword>
<keyword evidence="6" id="KW-0547">Nucleotide-binding</keyword>
<comment type="catalytic activity">
    <reaction evidence="1">
        <text>ATP + protein L-histidine = ADP + protein N-phospho-L-histidine.</text>
        <dbReference type="EC" id="2.7.13.3"/>
    </reaction>
</comment>
<dbReference type="InterPro" id="IPR003018">
    <property type="entry name" value="GAF"/>
</dbReference>
<evidence type="ECO:0000313" key="16">
    <source>
        <dbReference type="Proteomes" id="UP001204953"/>
    </source>
</evidence>
<keyword evidence="7" id="KW-0418">Kinase</keyword>
<dbReference type="PROSITE" id="PS50110">
    <property type="entry name" value="RESPONSE_REGULATORY"/>
    <property type="match status" value="1"/>
</dbReference>
<dbReference type="GO" id="GO:0005524">
    <property type="term" value="F:ATP binding"/>
    <property type="evidence" value="ECO:0007669"/>
    <property type="project" value="UniProtKB-KW"/>
</dbReference>
<evidence type="ECO:0000259" key="14">
    <source>
        <dbReference type="PROSITE" id="PS50110"/>
    </source>
</evidence>
<dbReference type="SUPFAM" id="SSF47384">
    <property type="entry name" value="Homodimeric domain of signal transducing histidine kinase"/>
    <property type="match status" value="1"/>
</dbReference>
<dbReference type="Proteomes" id="UP001204953">
    <property type="component" value="Unassembled WGS sequence"/>
</dbReference>
<keyword evidence="9" id="KW-0902">Two-component regulatory system</keyword>
<dbReference type="InterPro" id="IPR036890">
    <property type="entry name" value="HATPase_C_sf"/>
</dbReference>
<dbReference type="Gene3D" id="3.40.50.2300">
    <property type="match status" value="1"/>
</dbReference>
<dbReference type="CDD" id="cd19920">
    <property type="entry name" value="REC_PA4781-like"/>
    <property type="match status" value="1"/>
</dbReference>
<dbReference type="Pfam" id="PF00072">
    <property type="entry name" value="Response_reg"/>
    <property type="match status" value="1"/>
</dbReference>
<dbReference type="EC" id="2.7.13.3" evidence="3"/>
<evidence type="ECO:0000259" key="13">
    <source>
        <dbReference type="PROSITE" id="PS50109"/>
    </source>
</evidence>
<dbReference type="PROSITE" id="PS50109">
    <property type="entry name" value="HIS_KIN"/>
    <property type="match status" value="1"/>
</dbReference>
<evidence type="ECO:0000256" key="4">
    <source>
        <dbReference type="ARBA" id="ARBA00022553"/>
    </source>
</evidence>
<evidence type="ECO:0000256" key="2">
    <source>
        <dbReference type="ARBA" id="ARBA00004370"/>
    </source>
</evidence>
<dbReference type="InterPro" id="IPR036097">
    <property type="entry name" value="HisK_dim/P_sf"/>
</dbReference>
<dbReference type="CDD" id="cd00082">
    <property type="entry name" value="HisKA"/>
    <property type="match status" value="1"/>
</dbReference>
<feature type="non-terminal residue" evidence="15">
    <location>
        <position position="523"/>
    </location>
</feature>
<dbReference type="PROSITE" id="PS50046">
    <property type="entry name" value="PHYTOCHROME_2"/>
    <property type="match status" value="1"/>
</dbReference>
<dbReference type="AlphaFoldDB" id="A0AAE3KUV4"/>
<keyword evidence="4 11" id="KW-0597">Phosphoprotein</keyword>
<dbReference type="GO" id="GO:0000155">
    <property type="term" value="F:phosphorelay sensor kinase activity"/>
    <property type="evidence" value="ECO:0007669"/>
    <property type="project" value="InterPro"/>
</dbReference>
<evidence type="ECO:0000256" key="1">
    <source>
        <dbReference type="ARBA" id="ARBA00000085"/>
    </source>
</evidence>
<dbReference type="Gene3D" id="3.30.450.40">
    <property type="match status" value="1"/>
</dbReference>
<feature type="domain" description="Phytochrome chromophore attachment site" evidence="12">
    <location>
        <begin position="180"/>
        <end position="338"/>
    </location>
</feature>
<evidence type="ECO:0000256" key="6">
    <source>
        <dbReference type="ARBA" id="ARBA00022741"/>
    </source>
</evidence>
<evidence type="ECO:0000256" key="5">
    <source>
        <dbReference type="ARBA" id="ARBA00022679"/>
    </source>
</evidence>
<feature type="domain" description="Histidine kinase" evidence="13">
    <location>
        <begin position="379"/>
        <end position="512"/>
    </location>
</feature>
<dbReference type="EMBL" id="JAMZMM010000427">
    <property type="protein sequence ID" value="MCP2731912.1"/>
    <property type="molecule type" value="Genomic_DNA"/>
</dbReference>
<evidence type="ECO:0000256" key="8">
    <source>
        <dbReference type="ARBA" id="ARBA00022840"/>
    </source>
</evidence>
<dbReference type="SMART" id="SM00448">
    <property type="entry name" value="REC"/>
    <property type="match status" value="1"/>
</dbReference>
<comment type="caution">
    <text evidence="15">The sequence shown here is derived from an EMBL/GenBank/DDBJ whole genome shotgun (WGS) entry which is preliminary data.</text>
</comment>
<keyword evidence="16" id="KW-1185">Reference proteome</keyword>
<dbReference type="InterPro" id="IPR003661">
    <property type="entry name" value="HisK_dim/P_dom"/>
</dbReference>
<dbReference type="InterPro" id="IPR001789">
    <property type="entry name" value="Sig_transdc_resp-reg_receiver"/>
</dbReference>
<dbReference type="Gene3D" id="3.30.565.10">
    <property type="entry name" value="Histidine kinase-like ATPase, C-terminal domain"/>
    <property type="match status" value="1"/>
</dbReference>
<feature type="modified residue" description="4-aspartylphosphate" evidence="11">
    <location>
        <position position="61"/>
    </location>
</feature>
<dbReference type="InterPro" id="IPR029016">
    <property type="entry name" value="GAF-like_dom_sf"/>
</dbReference>
<protein>
    <recommendedName>
        <fullName evidence="3">histidine kinase</fullName>
        <ecNumber evidence="3">2.7.13.3</ecNumber>
    </recommendedName>
</protein>
<evidence type="ECO:0000313" key="15">
    <source>
        <dbReference type="EMBL" id="MCP2731912.1"/>
    </source>
</evidence>
<evidence type="ECO:0000256" key="7">
    <source>
        <dbReference type="ARBA" id="ARBA00022777"/>
    </source>
</evidence>
<dbReference type="SMART" id="SM00388">
    <property type="entry name" value="HisKA"/>
    <property type="match status" value="1"/>
</dbReference>
<proteinExistence type="predicted"/>
<dbReference type="PANTHER" id="PTHR45339:SF1">
    <property type="entry name" value="HYBRID SIGNAL TRANSDUCTION HISTIDINE KINASE J"/>
    <property type="match status" value="1"/>
</dbReference>
<feature type="domain" description="Response regulatory" evidence="14">
    <location>
        <begin position="12"/>
        <end position="128"/>
    </location>
</feature>
<evidence type="ECO:0000256" key="11">
    <source>
        <dbReference type="PROSITE-ProRule" id="PRU00169"/>
    </source>
</evidence>
<evidence type="ECO:0000256" key="10">
    <source>
        <dbReference type="ARBA" id="ARBA00023136"/>
    </source>
</evidence>
<evidence type="ECO:0000256" key="3">
    <source>
        <dbReference type="ARBA" id="ARBA00012438"/>
    </source>
</evidence>
<accession>A0AAE3KUV4</accession>
<reference evidence="15" key="1">
    <citation type="submission" date="2022-06" db="EMBL/GenBank/DDBJ databases">
        <title>New cyanobacteria of genus Symplocastrum in benthos of Lake Baikal.</title>
        <authorList>
            <person name="Sorokovikova E."/>
            <person name="Tikhonova I."/>
            <person name="Krasnopeev A."/>
            <person name="Evseev P."/>
            <person name="Gladkikh A."/>
            <person name="Belykh O."/>
        </authorList>
    </citation>
    <scope>NUCLEOTIDE SEQUENCE</scope>
    <source>
        <strain evidence="15">BBK-W-15</strain>
    </source>
</reference>
<dbReference type="InterPro" id="IPR016132">
    <property type="entry name" value="Phyto_chromo_attachment"/>
</dbReference>
<dbReference type="SUPFAM" id="SSF55874">
    <property type="entry name" value="ATPase domain of HSP90 chaperone/DNA topoisomerase II/histidine kinase"/>
    <property type="match status" value="1"/>
</dbReference>
<dbReference type="Pfam" id="PF00512">
    <property type="entry name" value="HisKA"/>
    <property type="match status" value="1"/>
</dbReference>
<gene>
    <name evidence="15" type="ORF">NJ959_26115</name>
</gene>
<evidence type="ECO:0000256" key="9">
    <source>
        <dbReference type="ARBA" id="ARBA00023012"/>
    </source>
</evidence>